<dbReference type="GO" id="GO:0005886">
    <property type="term" value="C:plasma membrane"/>
    <property type="evidence" value="ECO:0007669"/>
    <property type="project" value="UniProtKB-SubCell"/>
</dbReference>
<feature type="transmembrane region" description="Helical" evidence="7">
    <location>
        <begin position="374"/>
        <end position="395"/>
    </location>
</feature>
<dbReference type="Pfam" id="PF09594">
    <property type="entry name" value="GT87"/>
    <property type="match status" value="1"/>
</dbReference>
<proteinExistence type="predicted"/>
<feature type="transmembrane region" description="Helical" evidence="7">
    <location>
        <begin position="83"/>
        <end position="105"/>
    </location>
</feature>
<keyword evidence="4 7" id="KW-0812">Transmembrane</keyword>
<gene>
    <name evidence="8" type="ORF">LCGC14_1464580</name>
</gene>
<feature type="transmembrane region" description="Helical" evidence="7">
    <location>
        <begin position="231"/>
        <end position="250"/>
    </location>
</feature>
<comment type="subcellular location">
    <subcellularLocation>
        <location evidence="1">Cell membrane</location>
        <topology evidence="1">Multi-pass membrane protein</topology>
    </subcellularLocation>
</comment>
<dbReference type="EMBL" id="LAZR01010234">
    <property type="protein sequence ID" value="KKM68068.1"/>
    <property type="molecule type" value="Genomic_DNA"/>
</dbReference>
<sequence length="446" mass="52840">MNLKIKIINIKNRFRELLKYKIFRLAVLLHLFYFVLALILTLVFFRDRNDFLVYYKVSEVVLNDINNLYNPPPPIEYRWPFRYFPLSVIFFIPFYLVGFDLGFILFNLSNFILNILICIILYKIILLVRNEDQEKDDKRVITYISIFLMGSPHIFNYILGQINLYVTLFILLSLYIILKYEDIKWQLIAGLLLGISISIKPITLLLIPFLIVFNYDVERKKYTFMLTKTTVRIIGVILPISLNILVFLIYPELLKDFISINFTGEDAIDINHSFSLTKIIENFLFFIGITEEKLLNFHILIFLFVLIIFGGIGFFVYLVKRKTGDDLIHGYLFGILIMLIAYFDAWDHHLLILMPFLIIIVFNLPRRSKLKEKIITPSIFFFSFLDLIFMGIWFFTKHLWESGFLDIWFPINFIPTIFLILIFAGICKFCLNKDQINQKIDLQSKS</sequence>
<evidence type="ECO:0000256" key="7">
    <source>
        <dbReference type="SAM" id="Phobius"/>
    </source>
</evidence>
<dbReference type="AlphaFoldDB" id="A0A0F9JEL8"/>
<feature type="transmembrane region" description="Helical" evidence="7">
    <location>
        <begin position="295"/>
        <end position="319"/>
    </location>
</feature>
<reference evidence="8" key="1">
    <citation type="journal article" date="2015" name="Nature">
        <title>Complex archaea that bridge the gap between prokaryotes and eukaryotes.</title>
        <authorList>
            <person name="Spang A."/>
            <person name="Saw J.H."/>
            <person name="Jorgensen S.L."/>
            <person name="Zaremba-Niedzwiedzka K."/>
            <person name="Martijn J."/>
            <person name="Lind A.E."/>
            <person name="van Eijk R."/>
            <person name="Schleper C."/>
            <person name="Guy L."/>
            <person name="Ettema T.J."/>
        </authorList>
    </citation>
    <scope>NUCLEOTIDE SEQUENCE</scope>
</reference>
<evidence type="ECO:0000256" key="6">
    <source>
        <dbReference type="ARBA" id="ARBA00023136"/>
    </source>
</evidence>
<accession>A0A0F9JEL8</accession>
<keyword evidence="6 7" id="KW-0472">Membrane</keyword>
<feature type="transmembrane region" description="Helical" evidence="7">
    <location>
        <begin position="407"/>
        <end position="431"/>
    </location>
</feature>
<feature type="transmembrane region" description="Helical" evidence="7">
    <location>
        <begin position="111"/>
        <end position="128"/>
    </location>
</feature>
<evidence type="ECO:0000256" key="1">
    <source>
        <dbReference type="ARBA" id="ARBA00004651"/>
    </source>
</evidence>
<evidence type="ECO:0008006" key="9">
    <source>
        <dbReference type="Google" id="ProtNLM"/>
    </source>
</evidence>
<comment type="caution">
    <text evidence="8">The sequence shown here is derived from an EMBL/GenBank/DDBJ whole genome shotgun (WGS) entry which is preliminary data.</text>
</comment>
<name>A0A0F9JEL8_9ZZZZ</name>
<keyword evidence="5 7" id="KW-1133">Transmembrane helix</keyword>
<dbReference type="InterPro" id="IPR018584">
    <property type="entry name" value="GT87"/>
</dbReference>
<evidence type="ECO:0000313" key="8">
    <source>
        <dbReference type="EMBL" id="KKM68068.1"/>
    </source>
</evidence>
<evidence type="ECO:0000256" key="4">
    <source>
        <dbReference type="ARBA" id="ARBA00022692"/>
    </source>
</evidence>
<feature type="transmembrane region" description="Helical" evidence="7">
    <location>
        <begin position="187"/>
        <end position="211"/>
    </location>
</feature>
<organism evidence="8">
    <name type="scientific">marine sediment metagenome</name>
    <dbReference type="NCBI Taxonomy" id="412755"/>
    <lineage>
        <taxon>unclassified sequences</taxon>
        <taxon>metagenomes</taxon>
        <taxon>ecological metagenomes</taxon>
    </lineage>
</organism>
<dbReference type="GO" id="GO:0016758">
    <property type="term" value="F:hexosyltransferase activity"/>
    <property type="evidence" value="ECO:0007669"/>
    <property type="project" value="InterPro"/>
</dbReference>
<feature type="transmembrane region" description="Helical" evidence="7">
    <location>
        <begin position="349"/>
        <end position="365"/>
    </location>
</feature>
<evidence type="ECO:0000256" key="5">
    <source>
        <dbReference type="ARBA" id="ARBA00022989"/>
    </source>
</evidence>
<feature type="transmembrane region" description="Helical" evidence="7">
    <location>
        <begin position="326"/>
        <end position="343"/>
    </location>
</feature>
<feature type="transmembrane region" description="Helical" evidence="7">
    <location>
        <begin position="22"/>
        <end position="45"/>
    </location>
</feature>
<keyword evidence="3" id="KW-0808">Transferase</keyword>
<feature type="transmembrane region" description="Helical" evidence="7">
    <location>
        <begin position="164"/>
        <end position="180"/>
    </location>
</feature>
<keyword evidence="2" id="KW-1003">Cell membrane</keyword>
<evidence type="ECO:0000256" key="3">
    <source>
        <dbReference type="ARBA" id="ARBA00022679"/>
    </source>
</evidence>
<evidence type="ECO:0000256" key="2">
    <source>
        <dbReference type="ARBA" id="ARBA00022475"/>
    </source>
</evidence>
<protein>
    <recommendedName>
        <fullName evidence="9">Glycosyltransferase RgtA/B/C/D-like domain-containing protein</fullName>
    </recommendedName>
</protein>